<dbReference type="PANTHER" id="PTHR20992:SF9">
    <property type="entry name" value="AT15442P-RELATED"/>
    <property type="match status" value="1"/>
</dbReference>
<keyword evidence="2" id="KW-1133">Transmembrane helix</keyword>
<accession>J9GSV9</accession>
<gene>
    <name evidence="3" type="ORF">EVA_00206</name>
</gene>
<evidence type="ECO:0000313" key="3">
    <source>
        <dbReference type="EMBL" id="EJX11089.1"/>
    </source>
</evidence>
<keyword evidence="1" id="KW-0175">Coiled coil</keyword>
<dbReference type="Pfam" id="PF04087">
    <property type="entry name" value="DUF389"/>
    <property type="match status" value="1"/>
</dbReference>
<dbReference type="AlphaFoldDB" id="J9GSV9"/>
<evidence type="ECO:0000256" key="1">
    <source>
        <dbReference type="SAM" id="Coils"/>
    </source>
</evidence>
<comment type="caution">
    <text evidence="3">The sequence shown here is derived from an EMBL/GenBank/DDBJ whole genome shotgun (WGS) entry which is preliminary data.</text>
</comment>
<organism evidence="3">
    <name type="scientific">gut metagenome</name>
    <dbReference type="NCBI Taxonomy" id="749906"/>
    <lineage>
        <taxon>unclassified sequences</taxon>
        <taxon>metagenomes</taxon>
        <taxon>organismal metagenomes</taxon>
    </lineage>
</organism>
<feature type="coiled-coil region" evidence="1">
    <location>
        <begin position="351"/>
        <end position="378"/>
    </location>
</feature>
<name>J9GSV9_9ZZZZ</name>
<feature type="transmembrane region" description="Helical" evidence="2">
    <location>
        <begin position="105"/>
        <end position="121"/>
    </location>
</feature>
<dbReference type="EMBL" id="AMCI01000005">
    <property type="protein sequence ID" value="EJX11089.1"/>
    <property type="molecule type" value="Genomic_DNA"/>
</dbReference>
<feature type="transmembrane region" description="Helical" evidence="2">
    <location>
        <begin position="47"/>
        <end position="65"/>
    </location>
</feature>
<evidence type="ECO:0008006" key="4">
    <source>
        <dbReference type="Google" id="ProtNLM"/>
    </source>
</evidence>
<dbReference type="NCBIfam" id="TIGR00341">
    <property type="entry name" value="TIGR00341 family protein"/>
    <property type="match status" value="1"/>
</dbReference>
<reference evidence="3" key="1">
    <citation type="journal article" date="2012" name="PLoS ONE">
        <title>Gene sets for utilization of primary and secondary nutrition supplies in the distal gut of endangered iberian lynx.</title>
        <authorList>
            <person name="Alcaide M."/>
            <person name="Messina E."/>
            <person name="Richter M."/>
            <person name="Bargiela R."/>
            <person name="Peplies J."/>
            <person name="Huws S.A."/>
            <person name="Newbold C.J."/>
            <person name="Golyshin P.N."/>
            <person name="Simon M.A."/>
            <person name="Lopez G."/>
            <person name="Yakimov M.M."/>
            <person name="Ferrer M."/>
        </authorList>
    </citation>
    <scope>NUCLEOTIDE SEQUENCE</scope>
</reference>
<feature type="transmembrane region" description="Helical" evidence="2">
    <location>
        <begin position="141"/>
        <end position="159"/>
    </location>
</feature>
<evidence type="ECO:0000256" key="2">
    <source>
        <dbReference type="SAM" id="Phobius"/>
    </source>
</evidence>
<keyword evidence="2" id="KW-0812">Transmembrane</keyword>
<dbReference type="InterPro" id="IPR005240">
    <property type="entry name" value="DUF389"/>
</dbReference>
<proteinExistence type="predicted"/>
<feature type="transmembrane region" description="Helical" evidence="2">
    <location>
        <begin position="239"/>
        <end position="259"/>
    </location>
</feature>
<keyword evidence="2" id="KW-0472">Membrane</keyword>
<dbReference type="PANTHER" id="PTHR20992">
    <property type="entry name" value="AT15442P-RELATED"/>
    <property type="match status" value="1"/>
</dbReference>
<feature type="transmembrane region" description="Helical" evidence="2">
    <location>
        <begin position="71"/>
        <end position="93"/>
    </location>
</feature>
<feature type="transmembrane region" description="Helical" evidence="2">
    <location>
        <begin position="199"/>
        <end position="219"/>
    </location>
</feature>
<feature type="transmembrane region" description="Helical" evidence="2">
    <location>
        <begin position="166"/>
        <end position="187"/>
    </location>
</feature>
<protein>
    <recommendedName>
        <fullName evidence="4">Integral membrane protein</fullName>
    </recommendedName>
</protein>
<sequence>MNQVKNNLKEVPFIRHFFSEYLDLRKDKDNEALTVESIRNGVEFKGTNLWILIFAIFIASLGLNVNSTAVIIGAMLISPLMGPIMGVGLSIGLNDFELMKRSLKSYLVATVFSVITATFYFSLTPLDEVQSELLARTQPTIYDVLIALCGGLAGIIALSTKEKGNVIPGVAIATALMPPLCTAGFGLATGNLLYFLGAFYLYFINSVFISLATFIGVRVMHFQRKEFVDKEREKLVKKYIVFITLATMCPAIYLTYGIVKTTIYESAANNFINTELDFDGTQVIDRKVSYDQKEIRVVLIGNEVPQSEIATAKDNLERFKLGGTKLVVLQGMNSDAMDIGSIKAQVMEDFYKNSEKRLVEQQEKIKELEDELKVFAAYNTVDKKIIPELKVLYPAAEAIAMAKTIQLQVDTTKSDTLTLVLMKFSKRPHREEQTQISEWLKARVGAKRLKLIIEE</sequence>